<evidence type="ECO:0000259" key="5">
    <source>
        <dbReference type="Pfam" id="PF00890"/>
    </source>
</evidence>
<organism evidence="7 8">
    <name type="scientific">Paracandidimonas soli</name>
    <dbReference type="NCBI Taxonomy" id="1917182"/>
    <lineage>
        <taxon>Bacteria</taxon>
        <taxon>Pseudomonadati</taxon>
        <taxon>Pseudomonadota</taxon>
        <taxon>Betaproteobacteria</taxon>
        <taxon>Burkholderiales</taxon>
        <taxon>Alcaligenaceae</taxon>
        <taxon>Paracandidimonas</taxon>
    </lineage>
</organism>
<evidence type="ECO:0000313" key="8">
    <source>
        <dbReference type="Proteomes" id="UP000294692"/>
    </source>
</evidence>
<proteinExistence type="predicted"/>
<sequence>MQKPYREITTDVLVVGSGGAALRAILEADSAGADVLVAIKGEFRKSGATFHSVAEVGAFNIPDGAGDPEDNPGVFLNDILAAGQGMADPRLARILSEEAEDTLRYLERHGVHFEREDDHYLVFRACFSSRPRSHVIQDHFKPIVKALGTEASRRGIRVMDQLMIVNLLAHQGQCLGAWAIDAQGDSVLIRAKSTILTTGGSSQLFAKNLYPSDITGDGYAMAYRAGAHLVNMEFMQAGVSVIAPFINLFGNYLWDARPNLTDRDGRPFVQDYLPEGLTLDAVLQQKERHFPFSSSDISKYIEISIQKAINDGRGTDEGGVYMDFIGCDFDAILADKTRSIARMWPLTYEWYKAKGVDLYKDKVQITCSAHAINGGLRIDSDAQSNLKGLFAAGEVAAGPHGADRLGGNMAVTCQVFGARAGRAAARRAQGMAHVELADPLAGHQAFMDRFVGRGAQSLEALRRALQKAANRHLLILRNEAGLKALLETCGDLRRALLQDTLIQTSEDWVAALELDNMIEVAGLMAKAALQRTESRGSHYREDHPAPDQAQEHNIILDHGQPQGFFTARLGDL</sequence>
<dbReference type="PANTHER" id="PTHR11632">
    <property type="entry name" value="SUCCINATE DEHYDROGENASE 2 FLAVOPROTEIN SUBUNIT"/>
    <property type="match status" value="1"/>
</dbReference>
<accession>A0A4V2VS88</accession>
<dbReference type="InterPro" id="IPR015939">
    <property type="entry name" value="Fum_Rdtase/Succ_DH_flav-like_C"/>
</dbReference>
<dbReference type="Pfam" id="PF02910">
    <property type="entry name" value="Succ_DH_flav_C"/>
    <property type="match status" value="1"/>
</dbReference>
<dbReference type="OrthoDB" id="9806724at2"/>
<dbReference type="PRINTS" id="PR00368">
    <property type="entry name" value="FADPNR"/>
</dbReference>
<evidence type="ECO:0000256" key="1">
    <source>
        <dbReference type="ARBA" id="ARBA00001974"/>
    </source>
</evidence>
<evidence type="ECO:0000256" key="3">
    <source>
        <dbReference type="ARBA" id="ARBA00023002"/>
    </source>
</evidence>
<dbReference type="AlphaFoldDB" id="A0A4V2VS88"/>
<comment type="cofactor">
    <cofactor evidence="1">
        <name>FAD</name>
        <dbReference type="ChEBI" id="CHEBI:57692"/>
    </cofactor>
</comment>
<gene>
    <name evidence="7" type="ORF">EV686_102222</name>
</gene>
<dbReference type="RefSeq" id="WP_132474089.1">
    <property type="nucleotide sequence ID" value="NZ_JBHRVM010000001.1"/>
</dbReference>
<feature type="active site" description="Proton acceptor" evidence="4">
    <location>
        <position position="288"/>
    </location>
</feature>
<dbReference type="Gene3D" id="3.50.50.60">
    <property type="entry name" value="FAD/NAD(P)-binding domain"/>
    <property type="match status" value="1"/>
</dbReference>
<comment type="caution">
    <text evidence="7">The sequence shown here is derived from an EMBL/GenBank/DDBJ whole genome shotgun (WGS) entry which is preliminary data.</text>
</comment>
<evidence type="ECO:0000259" key="6">
    <source>
        <dbReference type="Pfam" id="PF02910"/>
    </source>
</evidence>
<dbReference type="Gene3D" id="1.20.58.100">
    <property type="entry name" value="Fumarate reductase/succinate dehydrogenase flavoprotein-like, C-terminal domain"/>
    <property type="match status" value="1"/>
</dbReference>
<dbReference type="Proteomes" id="UP000294692">
    <property type="component" value="Unassembled WGS sequence"/>
</dbReference>
<reference evidence="7 8" key="1">
    <citation type="submission" date="2019-03" db="EMBL/GenBank/DDBJ databases">
        <title>Genomic Encyclopedia of Type Strains, Phase IV (KMG-IV): sequencing the most valuable type-strain genomes for metagenomic binning, comparative biology and taxonomic classification.</title>
        <authorList>
            <person name="Goeker M."/>
        </authorList>
    </citation>
    <scope>NUCLEOTIDE SEQUENCE [LARGE SCALE GENOMIC DNA]</scope>
    <source>
        <strain evidence="7 8">DSM 100048</strain>
    </source>
</reference>
<dbReference type="InterPro" id="IPR003953">
    <property type="entry name" value="FAD-dep_OxRdtase_2_FAD-bd"/>
</dbReference>
<dbReference type="SUPFAM" id="SSF51905">
    <property type="entry name" value="FAD/NAD(P)-binding domain"/>
    <property type="match status" value="1"/>
</dbReference>
<dbReference type="InterPro" id="IPR027477">
    <property type="entry name" value="Succ_DH/fumarate_Rdtase_cat_sf"/>
</dbReference>
<keyword evidence="2" id="KW-0285">Flavoprotein</keyword>
<keyword evidence="8" id="KW-1185">Reference proteome</keyword>
<dbReference type="Pfam" id="PF00890">
    <property type="entry name" value="FAD_binding_2"/>
    <property type="match status" value="1"/>
</dbReference>
<protein>
    <submittedName>
        <fullName evidence="7">L-aspartate oxidase</fullName>
    </submittedName>
</protein>
<evidence type="ECO:0000313" key="7">
    <source>
        <dbReference type="EMBL" id="TCV01510.1"/>
    </source>
</evidence>
<feature type="domain" description="FAD-dependent oxidoreductase 2 FAD-binding" evidence="5">
    <location>
        <begin position="11"/>
        <end position="408"/>
    </location>
</feature>
<evidence type="ECO:0000256" key="2">
    <source>
        <dbReference type="ARBA" id="ARBA00022630"/>
    </source>
</evidence>
<dbReference type="InterPro" id="IPR030664">
    <property type="entry name" value="SdhA/FrdA/AprA"/>
</dbReference>
<dbReference type="SUPFAM" id="SSF46977">
    <property type="entry name" value="Succinate dehydrogenase/fumarate reductase flavoprotein C-terminal domain"/>
    <property type="match status" value="1"/>
</dbReference>
<dbReference type="InterPro" id="IPR037099">
    <property type="entry name" value="Fum_R/Succ_DH_flav-like_C_sf"/>
</dbReference>
<dbReference type="PIRSF" id="PIRSF000171">
    <property type="entry name" value="SDHA_APRA_LASPO"/>
    <property type="match status" value="1"/>
</dbReference>
<feature type="domain" description="Fumarate reductase/succinate dehydrogenase flavoprotein-like C-terminal" evidence="6">
    <location>
        <begin position="462"/>
        <end position="549"/>
    </location>
</feature>
<dbReference type="InterPro" id="IPR036188">
    <property type="entry name" value="FAD/NAD-bd_sf"/>
</dbReference>
<evidence type="ECO:0000256" key="4">
    <source>
        <dbReference type="PIRSR" id="PIRSR630664-50"/>
    </source>
</evidence>
<dbReference type="GO" id="GO:0016491">
    <property type="term" value="F:oxidoreductase activity"/>
    <property type="evidence" value="ECO:0007669"/>
    <property type="project" value="UniProtKB-KW"/>
</dbReference>
<keyword evidence="3" id="KW-0560">Oxidoreductase</keyword>
<dbReference type="EMBL" id="SMBX01000002">
    <property type="protein sequence ID" value="TCV01510.1"/>
    <property type="molecule type" value="Genomic_DNA"/>
</dbReference>
<dbReference type="Gene3D" id="3.90.700.10">
    <property type="entry name" value="Succinate dehydrogenase/fumarate reductase flavoprotein, catalytic domain"/>
    <property type="match status" value="1"/>
</dbReference>
<dbReference type="PANTHER" id="PTHR11632:SF51">
    <property type="entry name" value="SUCCINATE DEHYDROGENASE [UBIQUINONE] FLAVOPROTEIN SUBUNIT, MITOCHONDRIAL"/>
    <property type="match status" value="1"/>
</dbReference>
<name>A0A4V2VS88_9BURK</name>